<reference evidence="14" key="1">
    <citation type="journal article" date="2019" name="Int. J. Syst. Evol. Microbiol.">
        <title>The Global Catalogue of Microorganisms (GCM) 10K type strain sequencing project: providing services to taxonomists for standard genome sequencing and annotation.</title>
        <authorList>
            <consortium name="The Broad Institute Genomics Platform"/>
            <consortium name="The Broad Institute Genome Sequencing Center for Infectious Disease"/>
            <person name="Wu L."/>
            <person name="Ma J."/>
        </authorList>
    </citation>
    <scope>NUCLEOTIDE SEQUENCE [LARGE SCALE GENOMIC DNA]</scope>
    <source>
        <strain evidence="14">CCUG 60898</strain>
    </source>
</reference>
<dbReference type="PANTHER" id="PTHR31937">
    <property type="entry name" value="TRANSMEMBRANE PROTEIN 163"/>
    <property type="match status" value="1"/>
</dbReference>
<proteinExistence type="inferred from homology"/>
<evidence type="ECO:0000313" key="14">
    <source>
        <dbReference type="Proteomes" id="UP001597100"/>
    </source>
</evidence>
<feature type="transmembrane region" description="Helical" evidence="11">
    <location>
        <begin position="174"/>
        <end position="193"/>
    </location>
</feature>
<feature type="domain" description="Cation efflux protein transmembrane" evidence="12">
    <location>
        <begin position="22"/>
        <end position="196"/>
    </location>
</feature>
<gene>
    <name evidence="13" type="ORF">ACFQ1G_02015</name>
</gene>
<dbReference type="InterPro" id="IPR058533">
    <property type="entry name" value="Cation_efflux_TM"/>
</dbReference>
<comment type="caution">
    <text evidence="13">The sequence shown here is derived from an EMBL/GenBank/DDBJ whole genome shotgun (WGS) entry which is preliminary data.</text>
</comment>
<dbReference type="RefSeq" id="WP_380736585.1">
    <property type="nucleotide sequence ID" value="NZ_JBHTJP010000032.1"/>
</dbReference>
<feature type="transmembrane region" description="Helical" evidence="11">
    <location>
        <begin position="86"/>
        <end position="108"/>
    </location>
</feature>
<evidence type="ECO:0000256" key="9">
    <source>
        <dbReference type="ARBA" id="ARBA00023136"/>
    </source>
</evidence>
<evidence type="ECO:0000313" key="13">
    <source>
        <dbReference type="EMBL" id="MFD0975555.1"/>
    </source>
</evidence>
<evidence type="ECO:0000256" key="6">
    <source>
        <dbReference type="ARBA" id="ARBA00022833"/>
    </source>
</evidence>
<keyword evidence="10" id="KW-0968">Cytoplasmic vesicle</keyword>
<keyword evidence="5" id="KW-0967">Endosome</keyword>
<organism evidence="13 14">
    <name type="scientific">Salinimicrobium gaetbulicola</name>
    <dbReference type="NCBI Taxonomy" id="999702"/>
    <lineage>
        <taxon>Bacteria</taxon>
        <taxon>Pseudomonadati</taxon>
        <taxon>Bacteroidota</taxon>
        <taxon>Flavobacteriia</taxon>
        <taxon>Flavobacteriales</taxon>
        <taxon>Flavobacteriaceae</taxon>
        <taxon>Salinimicrobium</taxon>
    </lineage>
</organism>
<dbReference type="Pfam" id="PF01545">
    <property type="entry name" value="Cation_efflux"/>
    <property type="match status" value="1"/>
</dbReference>
<protein>
    <submittedName>
        <fullName evidence="13">Cation transporter</fullName>
    </submittedName>
</protein>
<dbReference type="SUPFAM" id="SSF161111">
    <property type="entry name" value="Cation efflux protein transmembrane domain-like"/>
    <property type="match status" value="1"/>
</dbReference>
<evidence type="ECO:0000256" key="8">
    <source>
        <dbReference type="ARBA" id="ARBA00023018"/>
    </source>
</evidence>
<comment type="similarity">
    <text evidence="3">Belongs to the TMEM163 family.</text>
</comment>
<name>A0ABW3ICW4_9FLAO</name>
<keyword evidence="8" id="KW-0770">Synapse</keyword>
<dbReference type="Gene3D" id="1.20.1510.10">
    <property type="entry name" value="Cation efflux protein transmembrane domain"/>
    <property type="match status" value="1"/>
</dbReference>
<accession>A0ABW3ICW4</accession>
<evidence type="ECO:0000256" key="1">
    <source>
        <dbReference type="ARBA" id="ARBA00004146"/>
    </source>
</evidence>
<keyword evidence="6" id="KW-0862">Zinc</keyword>
<dbReference type="Proteomes" id="UP001597100">
    <property type="component" value="Unassembled WGS sequence"/>
</dbReference>
<evidence type="ECO:0000256" key="10">
    <source>
        <dbReference type="ARBA" id="ARBA00023329"/>
    </source>
</evidence>
<evidence type="ECO:0000256" key="5">
    <source>
        <dbReference type="ARBA" id="ARBA00022753"/>
    </source>
</evidence>
<keyword evidence="9 11" id="KW-0472">Membrane</keyword>
<evidence type="ECO:0000256" key="11">
    <source>
        <dbReference type="SAM" id="Phobius"/>
    </source>
</evidence>
<keyword evidence="14" id="KW-1185">Reference proteome</keyword>
<dbReference type="InterPro" id="IPR027469">
    <property type="entry name" value="Cation_efflux_TMD_sf"/>
</dbReference>
<feature type="transmembrane region" description="Helical" evidence="11">
    <location>
        <begin position="43"/>
        <end position="65"/>
    </location>
</feature>
<keyword evidence="4 11" id="KW-0812">Transmembrane</keyword>
<sequence>MTFNNREKHFFKLAYGLAVFTIVYNIIEGLFALYFGYEDESVTLFGFGVDSFIEVISGMGIAHMVRRIKRNENHKRGHFERKAIRVTGTAFFLLAGGLVFVSIFNIIVGHKPQATFWSVIISVISIVVMWVVILGKKRAGEKLHSEAILADAYCTLMCHYMSIVLLLSSVIYEISGLGFIDSLGGLVLAWLAVKEGKRCYRMVKPENKYVY</sequence>
<evidence type="ECO:0000256" key="7">
    <source>
        <dbReference type="ARBA" id="ARBA00022989"/>
    </source>
</evidence>
<keyword evidence="7 11" id="KW-1133">Transmembrane helix</keyword>
<evidence type="ECO:0000259" key="12">
    <source>
        <dbReference type="Pfam" id="PF01545"/>
    </source>
</evidence>
<evidence type="ECO:0000256" key="3">
    <source>
        <dbReference type="ARBA" id="ARBA00008731"/>
    </source>
</evidence>
<feature type="transmembrane region" description="Helical" evidence="11">
    <location>
        <begin position="12"/>
        <end position="37"/>
    </location>
</feature>
<feature type="transmembrane region" description="Helical" evidence="11">
    <location>
        <begin position="147"/>
        <end position="168"/>
    </location>
</feature>
<comment type="subcellular location">
    <subcellularLocation>
        <location evidence="2">Cytoplasmic vesicle</location>
        <location evidence="2">Secretory vesicle</location>
        <location evidence="2">Synaptic vesicle membrane</location>
        <topology evidence="2">Multi-pass membrane protein</topology>
    </subcellularLocation>
    <subcellularLocation>
        <location evidence="1">Early endosome membrane</location>
    </subcellularLocation>
</comment>
<dbReference type="EMBL" id="JBHTJP010000032">
    <property type="protein sequence ID" value="MFD0975555.1"/>
    <property type="molecule type" value="Genomic_DNA"/>
</dbReference>
<dbReference type="InterPro" id="IPR026765">
    <property type="entry name" value="Tmem163"/>
</dbReference>
<dbReference type="PANTHER" id="PTHR31937:SF2">
    <property type="entry name" value="TRANSMEMBRANE PROTEIN 163"/>
    <property type="match status" value="1"/>
</dbReference>
<feature type="transmembrane region" description="Helical" evidence="11">
    <location>
        <begin position="114"/>
        <end position="135"/>
    </location>
</feature>
<evidence type="ECO:0000256" key="4">
    <source>
        <dbReference type="ARBA" id="ARBA00022692"/>
    </source>
</evidence>
<evidence type="ECO:0000256" key="2">
    <source>
        <dbReference type="ARBA" id="ARBA00004644"/>
    </source>
</evidence>